<dbReference type="GO" id="GO:0016226">
    <property type="term" value="P:iron-sulfur cluster assembly"/>
    <property type="evidence" value="ECO:0007669"/>
    <property type="project" value="UniProtKB-UniRule"/>
</dbReference>
<keyword evidence="7 9" id="KW-0411">Iron-sulfur</keyword>
<dbReference type="InterPro" id="IPR007785">
    <property type="entry name" value="Anamorsin"/>
</dbReference>
<keyword evidence="12" id="KW-1185">Reference proteome</keyword>
<feature type="region of interest" description="Fe-S binding site B" evidence="9">
    <location>
        <begin position="250"/>
        <end position="264"/>
    </location>
</feature>
<feature type="binding site" evidence="9">
    <location>
        <position position="250"/>
    </location>
    <ligand>
        <name>[4Fe-4S] cluster</name>
        <dbReference type="ChEBI" id="CHEBI:49883"/>
    </ligand>
</feature>
<evidence type="ECO:0000313" key="11">
    <source>
        <dbReference type="EMBL" id="VDN93129.1"/>
    </source>
</evidence>
<keyword evidence="6 9" id="KW-0408">Iron</keyword>
<proteinExistence type="inferred from homology"/>
<evidence type="ECO:0000259" key="10">
    <source>
        <dbReference type="Pfam" id="PF05093"/>
    </source>
</evidence>
<dbReference type="WBParaSite" id="BPAG_0001198101-mRNA-1">
    <property type="protein sequence ID" value="BPAG_0001198101-mRNA-1"/>
    <property type="gene ID" value="BPAG_0001198101"/>
</dbReference>
<dbReference type="Pfam" id="PF05093">
    <property type="entry name" value="CIAPIN1"/>
    <property type="match status" value="1"/>
</dbReference>
<comment type="caution">
    <text evidence="9">Lacks conserved residue(s) required for the propagation of feature annotation.</text>
</comment>
<keyword evidence="8 9" id="KW-0496">Mitochondrion</keyword>
<accession>A0A0N4TTB9</accession>
<feature type="short sequence motif" description="Cx2C motif 2" evidence="9">
    <location>
        <begin position="261"/>
        <end position="264"/>
    </location>
</feature>
<protein>
    <recommendedName>
        <fullName evidence="9">Anamorsin homolog</fullName>
    </recommendedName>
    <alternativeName>
        <fullName evidence="9">Fe-S cluster assembly protein DRE2 homolog</fullName>
    </alternativeName>
</protein>
<feature type="binding site" evidence="9">
    <location>
        <position position="253"/>
    </location>
    <ligand>
        <name>[4Fe-4S] cluster</name>
        <dbReference type="ChEBI" id="CHEBI:49883"/>
    </ligand>
</feature>
<organism evidence="13">
    <name type="scientific">Brugia pahangi</name>
    <name type="common">Filarial nematode worm</name>
    <dbReference type="NCBI Taxonomy" id="6280"/>
    <lineage>
        <taxon>Eukaryota</taxon>
        <taxon>Metazoa</taxon>
        <taxon>Ecdysozoa</taxon>
        <taxon>Nematoda</taxon>
        <taxon>Chromadorea</taxon>
        <taxon>Rhabditida</taxon>
        <taxon>Spirurina</taxon>
        <taxon>Spiruromorpha</taxon>
        <taxon>Filarioidea</taxon>
        <taxon>Onchocercidae</taxon>
        <taxon>Brugia</taxon>
    </lineage>
</organism>
<dbReference type="GO" id="GO:0051539">
    <property type="term" value="F:4 iron, 4 sulfur cluster binding"/>
    <property type="evidence" value="ECO:0007669"/>
    <property type="project" value="UniProtKB-KW"/>
</dbReference>
<dbReference type="STRING" id="6280.A0A0N4TTB9"/>
<dbReference type="HAMAP" id="MF_03115">
    <property type="entry name" value="Anamorsin"/>
    <property type="match status" value="1"/>
</dbReference>
<feature type="binding site" evidence="9">
    <location>
        <position position="261"/>
    </location>
    <ligand>
        <name>[4Fe-4S] cluster</name>
        <dbReference type="ChEBI" id="CHEBI:49883"/>
    </ligand>
</feature>
<dbReference type="GO" id="GO:0051537">
    <property type="term" value="F:2 iron, 2 sulfur cluster binding"/>
    <property type="evidence" value="ECO:0007669"/>
    <property type="project" value="UniProtKB-UniRule"/>
</dbReference>
<feature type="binding site" evidence="9">
    <location>
        <position position="264"/>
    </location>
    <ligand>
        <name>[4Fe-4S] cluster</name>
        <dbReference type="ChEBI" id="CHEBI:49883"/>
    </ligand>
</feature>
<comment type="domain">
    <text evidence="9">The twin Cx2C motifs are involved in the recognition by the mitochondrial MIA40-ERV1 disulfide relay system. The formation of 2 disulfide bonds in the Cx2C motifs through dithiol/disulfide exchange reactions effectively traps the protein in the mitochondrial intermembrane space.</text>
</comment>
<dbReference type="Proteomes" id="UP000278627">
    <property type="component" value="Unassembled WGS sequence"/>
</dbReference>
<dbReference type="PANTHER" id="PTHR13273">
    <property type="entry name" value="ANAMORSIN"/>
    <property type="match status" value="1"/>
</dbReference>
<feature type="domain" description="Anamorsin C-terminal" evidence="10">
    <location>
        <begin position="241"/>
        <end position="277"/>
    </location>
</feature>
<evidence type="ECO:0000313" key="13">
    <source>
        <dbReference type="WBParaSite" id="BPAG_0001198101-mRNA-1"/>
    </source>
</evidence>
<keyword evidence="3 9" id="KW-0004">4Fe-4S</keyword>
<evidence type="ECO:0000256" key="6">
    <source>
        <dbReference type="ARBA" id="ARBA00023004"/>
    </source>
</evidence>
<dbReference type="GO" id="GO:0046872">
    <property type="term" value="F:metal ion binding"/>
    <property type="evidence" value="ECO:0007669"/>
    <property type="project" value="UniProtKB-KW"/>
</dbReference>
<evidence type="ECO:0000256" key="4">
    <source>
        <dbReference type="ARBA" id="ARBA00022490"/>
    </source>
</evidence>
<evidence type="ECO:0000256" key="7">
    <source>
        <dbReference type="ARBA" id="ARBA00023014"/>
    </source>
</evidence>
<keyword evidence="4 9" id="KW-0963">Cytoplasm</keyword>
<evidence type="ECO:0000313" key="12">
    <source>
        <dbReference type="Proteomes" id="UP000278627"/>
    </source>
</evidence>
<comment type="subunit">
    <text evidence="9">Monomer.</text>
</comment>
<feature type="short sequence motif" description="Cx2C motif 1" evidence="9">
    <location>
        <begin position="250"/>
        <end position="253"/>
    </location>
</feature>
<comment type="function">
    <text evidence="9">Component of the cytosolic iron-sulfur (Fe-S) protein assembly (CIA) machinery. Required for the maturation of extramitochondrial Fe-S proteins. Part of an electron transfer chain functioning in an early step of cytosolic Fe-S biogenesis, facilitating the de novo assembly of a [4Fe-4S] cluster on the cytosolic Fe-S scaffold complex. Electrons are transferred from NADPH via a FAD- and FMN-containing diflavin oxidoreductase. Together with the diflavin oxidoreductase, also required for the assembly of the diferric tyrosyl radical cofactor of ribonucleotide reductase (RNR), probably by providing electrons for reduction during radical cofactor maturation in the catalytic small subunit.</text>
</comment>
<gene>
    <name evidence="11" type="ORF">BPAG_LOCUS11943</name>
</gene>
<keyword evidence="5 9" id="KW-0479">Metal-binding</keyword>
<dbReference type="GO" id="GO:0005758">
    <property type="term" value="C:mitochondrial intermembrane space"/>
    <property type="evidence" value="ECO:0007669"/>
    <property type="project" value="UniProtKB-SubCell"/>
</dbReference>
<reference evidence="11 12" key="2">
    <citation type="submission" date="2018-11" db="EMBL/GenBank/DDBJ databases">
        <authorList>
            <consortium name="Pathogen Informatics"/>
        </authorList>
    </citation>
    <scope>NUCLEOTIDE SEQUENCE [LARGE SCALE GENOMIC DNA]</scope>
</reference>
<comment type="domain">
    <text evidence="9">The N-terminal domain has structural similarity with S-adenosyl-L-methionine-dependent methyltransferases, but does not bind S-adenosyl-L-methionine. It is required for correct assembly of the 2 Fe-S clusters.</text>
</comment>
<dbReference type="EMBL" id="UZAD01013259">
    <property type="protein sequence ID" value="VDN93129.1"/>
    <property type="molecule type" value="Genomic_DNA"/>
</dbReference>
<reference evidence="13" key="1">
    <citation type="submission" date="2017-02" db="UniProtKB">
        <authorList>
            <consortium name="WormBaseParasite"/>
        </authorList>
    </citation>
    <scope>IDENTIFICATION</scope>
</reference>
<evidence type="ECO:0000256" key="9">
    <source>
        <dbReference type="HAMAP-Rule" id="MF_03115"/>
    </source>
</evidence>
<comment type="subcellular location">
    <subcellularLocation>
        <location evidence="9">Cytoplasm</location>
    </subcellularLocation>
    <subcellularLocation>
        <location evidence="9">Mitochondrion intermembrane space</location>
    </subcellularLocation>
</comment>
<name>A0A0N4TTB9_BRUPA</name>
<sequence length="288" mass="32513">MDLIFFLSTVDSNSEILLLQDANMEALLRIVSSISHSFDFFKCCTRGFISELPDNFSTSMEQLKMRFKKLTVLTPRDKQTELDVKEEIYDAVIIVTFGPALECLLRSAFLLARPNSAVRVIVRDVDEAKVLREVKLAGFLRVMKVDNNAWKAYDCEKPNVSVGATVPLKLPHSNKKSNVWNIKVMDDDLIDEDTLLKDEDYVKPIKGRMWESHEEKLKKRRPCKNCTCGLAEIVESEKVVAQLKPGKSSCGNCGLGDAFRCSACPYWGLPPFKPGEEGRIKLETVNDV</sequence>
<dbReference type="AlphaFoldDB" id="A0A0N4TTB9"/>
<evidence type="ECO:0000256" key="3">
    <source>
        <dbReference type="ARBA" id="ARBA00022485"/>
    </source>
</evidence>
<comment type="similarity">
    <text evidence="2 9">Belongs to the anamorsin family.</text>
</comment>
<comment type="cofactor">
    <cofactor evidence="1 9">
        <name>[4Fe-4S] cluster</name>
        <dbReference type="ChEBI" id="CHEBI:49883"/>
    </cofactor>
</comment>
<dbReference type="GO" id="GO:0009055">
    <property type="term" value="F:electron transfer activity"/>
    <property type="evidence" value="ECO:0007669"/>
    <property type="project" value="UniProtKB-UniRule"/>
</dbReference>
<dbReference type="InterPro" id="IPR046408">
    <property type="entry name" value="CIAPIN1"/>
</dbReference>
<evidence type="ECO:0000256" key="5">
    <source>
        <dbReference type="ARBA" id="ARBA00022723"/>
    </source>
</evidence>
<evidence type="ECO:0000256" key="1">
    <source>
        <dbReference type="ARBA" id="ARBA00001966"/>
    </source>
</evidence>
<evidence type="ECO:0000256" key="8">
    <source>
        <dbReference type="ARBA" id="ARBA00023128"/>
    </source>
</evidence>
<comment type="domain">
    <text evidence="9">The C-terminal domain binds 2 Fe-S clusters but is otherwise mostly in an intrinsically disordered conformation.</text>
</comment>
<evidence type="ECO:0000256" key="2">
    <source>
        <dbReference type="ARBA" id="ARBA00008169"/>
    </source>
</evidence>
<dbReference type="PANTHER" id="PTHR13273:SF14">
    <property type="entry name" value="ANAMORSIN"/>
    <property type="match status" value="1"/>
</dbReference>